<comment type="caution">
    <text evidence="4">The sequence shown here is derived from an EMBL/GenBank/DDBJ whole genome shotgun (WGS) entry which is preliminary data.</text>
</comment>
<feature type="binding site" evidence="3">
    <location>
        <position position="30"/>
    </location>
    <ligand>
        <name>a divalent metal cation</name>
        <dbReference type="ChEBI" id="CHEBI:60240"/>
    </ligand>
</feature>
<keyword evidence="2 3" id="KW-0479">Metal-binding</keyword>
<reference evidence="4 5" key="1">
    <citation type="submission" date="2017-10" db="EMBL/GenBank/DDBJ databases">
        <title>Bacillus sp. nov., a halophilic bacterium isolated from a Yangshapao Lake.</title>
        <authorList>
            <person name="Wang H."/>
        </authorList>
    </citation>
    <scope>NUCLEOTIDE SEQUENCE [LARGE SCALE GENOMIC DNA]</scope>
    <source>
        <strain evidence="4 5">YSP-3</strain>
    </source>
</reference>
<dbReference type="RefSeq" id="WP_110520600.1">
    <property type="nucleotide sequence ID" value="NZ_PDOF01000002.1"/>
</dbReference>
<dbReference type="AlphaFoldDB" id="A0A2W0HSU2"/>
<evidence type="ECO:0008006" key="6">
    <source>
        <dbReference type="Google" id="ProtNLM"/>
    </source>
</evidence>
<dbReference type="EMBL" id="PDOF01000002">
    <property type="protein sequence ID" value="PYZ96668.1"/>
    <property type="molecule type" value="Genomic_DNA"/>
</dbReference>
<dbReference type="InterPro" id="IPR007837">
    <property type="entry name" value="DinB"/>
</dbReference>
<evidence type="ECO:0000313" key="5">
    <source>
        <dbReference type="Proteomes" id="UP000248066"/>
    </source>
</evidence>
<dbReference type="Pfam" id="PF05163">
    <property type="entry name" value="DinB"/>
    <property type="match status" value="1"/>
</dbReference>
<organism evidence="4 5">
    <name type="scientific">Alteribacter lacisalsi</name>
    <dbReference type="NCBI Taxonomy" id="2045244"/>
    <lineage>
        <taxon>Bacteria</taxon>
        <taxon>Bacillati</taxon>
        <taxon>Bacillota</taxon>
        <taxon>Bacilli</taxon>
        <taxon>Bacillales</taxon>
        <taxon>Bacillaceae</taxon>
        <taxon>Alteribacter</taxon>
    </lineage>
</organism>
<comment type="similarity">
    <text evidence="1">Belongs to the DinB family.</text>
</comment>
<accession>A0A2W0HSU2</accession>
<dbReference type="Gene3D" id="1.20.120.450">
    <property type="entry name" value="dinb family like domain"/>
    <property type="match status" value="1"/>
</dbReference>
<evidence type="ECO:0000256" key="2">
    <source>
        <dbReference type="ARBA" id="ARBA00022723"/>
    </source>
</evidence>
<evidence type="ECO:0000313" key="4">
    <source>
        <dbReference type="EMBL" id="PYZ96668.1"/>
    </source>
</evidence>
<feature type="binding site" evidence="3">
    <location>
        <position position="117"/>
    </location>
    <ligand>
        <name>a divalent metal cation</name>
        <dbReference type="ChEBI" id="CHEBI:60240"/>
    </ligand>
</feature>
<name>A0A2W0HSU2_9BACI</name>
<evidence type="ECO:0000256" key="1">
    <source>
        <dbReference type="ARBA" id="ARBA00008635"/>
    </source>
</evidence>
<dbReference type="InterPro" id="IPR034660">
    <property type="entry name" value="DinB/YfiT-like"/>
</dbReference>
<dbReference type="SUPFAM" id="SSF109854">
    <property type="entry name" value="DinB/YfiT-like putative metalloenzymes"/>
    <property type="match status" value="1"/>
</dbReference>
<keyword evidence="5" id="KW-1185">Reference proteome</keyword>
<feature type="binding site" evidence="3">
    <location>
        <position position="113"/>
    </location>
    <ligand>
        <name>a divalent metal cation</name>
        <dbReference type="ChEBI" id="CHEBI:60240"/>
    </ligand>
</feature>
<evidence type="ECO:0000256" key="3">
    <source>
        <dbReference type="PIRSR" id="PIRSR607837-1"/>
    </source>
</evidence>
<protein>
    <recommendedName>
        <fullName evidence="6">DinB family protein</fullName>
    </recommendedName>
</protein>
<gene>
    <name evidence="4" type="ORF">CR205_13290</name>
</gene>
<sequence length="139" mass="16172">MKTICDDLSFEDCGVKITEDTASIWQILNHMIYWQDFHLSLCKRKNVSFPRHSSDTWVFEARPETAGEWEEAVQDFKRKLDEIEIFTEQMLAGSDQNHTADSFIADTMALINHNSYHAGQIVHIRKVINAWTHSKGDTW</sequence>
<proteinExistence type="inferred from homology"/>
<dbReference type="GO" id="GO:0046872">
    <property type="term" value="F:metal ion binding"/>
    <property type="evidence" value="ECO:0007669"/>
    <property type="project" value="UniProtKB-KW"/>
</dbReference>
<dbReference type="Proteomes" id="UP000248066">
    <property type="component" value="Unassembled WGS sequence"/>
</dbReference>